<keyword evidence="3" id="KW-0963">Cytoplasm</keyword>
<dbReference type="EMBL" id="CAJNOV010007670">
    <property type="protein sequence ID" value="CAF1293540.1"/>
    <property type="molecule type" value="Genomic_DNA"/>
</dbReference>
<evidence type="ECO:0000313" key="10">
    <source>
        <dbReference type="EMBL" id="CAF1293540.1"/>
    </source>
</evidence>
<dbReference type="PANTHER" id="PTHR28681">
    <property type="entry name" value="TRANSMEMBRANE PROTEIN 196"/>
    <property type="match status" value="1"/>
</dbReference>
<evidence type="ECO:0000313" key="11">
    <source>
        <dbReference type="EMBL" id="CAF1672791.1"/>
    </source>
</evidence>
<proteinExistence type="predicted"/>
<keyword evidence="20" id="KW-1185">Reference proteome</keyword>
<evidence type="ECO:0000256" key="7">
    <source>
        <dbReference type="ARBA" id="ARBA00044525"/>
    </source>
</evidence>
<dbReference type="EMBL" id="CAJNRG010011754">
    <property type="protein sequence ID" value="CAF2134664.1"/>
    <property type="molecule type" value="Genomic_DNA"/>
</dbReference>
<organism evidence="12 19">
    <name type="scientific">Rotaria magnacalcarata</name>
    <dbReference type="NCBI Taxonomy" id="392030"/>
    <lineage>
        <taxon>Eukaryota</taxon>
        <taxon>Metazoa</taxon>
        <taxon>Spiralia</taxon>
        <taxon>Gnathifera</taxon>
        <taxon>Rotifera</taxon>
        <taxon>Eurotatoria</taxon>
        <taxon>Bdelloidea</taxon>
        <taxon>Philodinida</taxon>
        <taxon>Philodinidae</taxon>
        <taxon>Rotaria</taxon>
    </lineage>
</organism>
<dbReference type="EMBL" id="CAJOBI010019977">
    <property type="protein sequence ID" value="CAF4209870.1"/>
    <property type="molecule type" value="Genomic_DNA"/>
</dbReference>
<dbReference type="Proteomes" id="UP000663866">
    <property type="component" value="Unassembled WGS sequence"/>
</dbReference>
<evidence type="ECO:0000313" key="19">
    <source>
        <dbReference type="Proteomes" id="UP000663824"/>
    </source>
</evidence>
<evidence type="ECO:0000313" key="15">
    <source>
        <dbReference type="EMBL" id="CAF4001150.1"/>
    </source>
</evidence>
<dbReference type="PANTHER" id="PTHR28681:SF1">
    <property type="entry name" value="TRANSMEMBRANE PROTEIN 196"/>
    <property type="match status" value="1"/>
</dbReference>
<dbReference type="Proteomes" id="UP000681720">
    <property type="component" value="Unassembled WGS sequence"/>
</dbReference>
<accession>A0A816T6P6</accession>
<evidence type="ECO:0000256" key="2">
    <source>
        <dbReference type="ARBA" id="ARBA00004496"/>
    </source>
</evidence>
<dbReference type="EMBL" id="CAJNOW010019484">
    <property type="protein sequence ID" value="CAF1672791.1"/>
    <property type="molecule type" value="Genomic_DNA"/>
</dbReference>
<evidence type="ECO:0000313" key="16">
    <source>
        <dbReference type="EMBL" id="CAF4047904.1"/>
    </source>
</evidence>
<dbReference type="Proteomes" id="UP000663887">
    <property type="component" value="Unassembled WGS sequence"/>
</dbReference>
<dbReference type="Proteomes" id="UP000663855">
    <property type="component" value="Unassembled WGS sequence"/>
</dbReference>
<dbReference type="Proteomes" id="UP000663824">
    <property type="component" value="Unassembled WGS sequence"/>
</dbReference>
<keyword evidence="6 9" id="KW-0472">Membrane</keyword>
<keyword evidence="5 9" id="KW-1133">Transmembrane helix</keyword>
<dbReference type="EMBL" id="CAJOBJ010005993">
    <property type="protein sequence ID" value="CAF4047904.1"/>
    <property type="molecule type" value="Genomic_DNA"/>
</dbReference>
<reference evidence="12" key="1">
    <citation type="submission" date="2021-02" db="EMBL/GenBank/DDBJ databases">
        <authorList>
            <person name="Nowell W R."/>
        </authorList>
    </citation>
    <scope>NUCLEOTIDE SEQUENCE</scope>
</reference>
<evidence type="ECO:0000313" key="13">
    <source>
        <dbReference type="EMBL" id="CAF2134664.1"/>
    </source>
</evidence>
<sequence>MYIFIGLTYAISSLHIILALMSIILGIISQSRELVWMAHSISPLWSGVFFALCGAIGIICARQKGLYVILCYVAISIVTLIVDCVNIQLLRLGLVNIMTDGQAYLKEQKDLLVFTALIISLIECLMCLLSISVGVRLSFDATKKKFRKKEGAFYVQILSEKDIVVVSKPSSSKQSVSAHESVQSFDRSST</sequence>
<dbReference type="EMBL" id="CAJOBG010001217">
    <property type="protein sequence ID" value="CAF3907075.1"/>
    <property type="molecule type" value="Genomic_DNA"/>
</dbReference>
<evidence type="ECO:0000256" key="3">
    <source>
        <dbReference type="ARBA" id="ARBA00022490"/>
    </source>
</evidence>
<dbReference type="GO" id="GO:0005737">
    <property type="term" value="C:cytoplasm"/>
    <property type="evidence" value="ECO:0007669"/>
    <property type="project" value="UniProtKB-SubCell"/>
</dbReference>
<dbReference type="Proteomes" id="UP000663834">
    <property type="component" value="Unassembled WGS sequence"/>
</dbReference>
<evidence type="ECO:0000313" key="18">
    <source>
        <dbReference type="EMBL" id="CAF4209870.1"/>
    </source>
</evidence>
<keyword evidence="4 9" id="KW-0812">Transmembrane</keyword>
<evidence type="ECO:0000256" key="8">
    <source>
        <dbReference type="SAM" id="MobiDB-lite"/>
    </source>
</evidence>
<evidence type="ECO:0000256" key="1">
    <source>
        <dbReference type="ARBA" id="ARBA00004141"/>
    </source>
</evidence>
<gene>
    <name evidence="15" type="ORF">BYL167_LOCUS13692</name>
    <name evidence="10" type="ORF">CJN711_LOCUS16554</name>
    <name evidence="16" type="ORF">GIL414_LOCUS14267</name>
    <name evidence="11" type="ORF">KQP761_LOCUS34637</name>
    <name evidence="12" type="ORF">MBJ925_LOCUS21131</name>
    <name evidence="14" type="ORF">OVN521_LOCUS9826</name>
    <name evidence="18" type="ORF">SMN809_LOCUS22264</name>
    <name evidence="17" type="ORF">UXM345_LOCUS22506</name>
    <name evidence="13" type="ORF">XDN619_LOCUS25442</name>
</gene>
<protein>
    <recommendedName>
        <fullName evidence="7">Transmembrane protein 196</fullName>
    </recommendedName>
</protein>
<evidence type="ECO:0000313" key="14">
    <source>
        <dbReference type="EMBL" id="CAF3907075.1"/>
    </source>
</evidence>
<dbReference type="Proteomes" id="UP000663842">
    <property type="component" value="Unassembled WGS sequence"/>
</dbReference>
<feature type="region of interest" description="Disordered" evidence="8">
    <location>
        <begin position="168"/>
        <end position="190"/>
    </location>
</feature>
<feature type="transmembrane region" description="Helical" evidence="9">
    <location>
        <begin position="34"/>
        <end position="59"/>
    </location>
</feature>
<feature type="transmembrane region" description="Helical" evidence="9">
    <location>
        <begin position="7"/>
        <end position="28"/>
    </location>
</feature>
<evidence type="ECO:0000256" key="6">
    <source>
        <dbReference type="ARBA" id="ARBA00023136"/>
    </source>
</evidence>
<name>A0A816T6P6_9BILA</name>
<dbReference type="Proteomes" id="UP000681967">
    <property type="component" value="Unassembled WGS sequence"/>
</dbReference>
<evidence type="ECO:0000256" key="9">
    <source>
        <dbReference type="SAM" id="Phobius"/>
    </source>
</evidence>
<evidence type="ECO:0000313" key="17">
    <source>
        <dbReference type="EMBL" id="CAF4105649.1"/>
    </source>
</evidence>
<evidence type="ECO:0000256" key="5">
    <source>
        <dbReference type="ARBA" id="ARBA00022989"/>
    </source>
</evidence>
<evidence type="ECO:0000256" key="4">
    <source>
        <dbReference type="ARBA" id="ARBA00022692"/>
    </source>
</evidence>
<dbReference type="Proteomes" id="UP000676336">
    <property type="component" value="Unassembled WGS sequence"/>
</dbReference>
<evidence type="ECO:0000313" key="20">
    <source>
        <dbReference type="Proteomes" id="UP000663866"/>
    </source>
</evidence>
<dbReference type="InterPro" id="IPR037661">
    <property type="entry name" value="TMEM196"/>
</dbReference>
<feature type="transmembrane region" description="Helical" evidence="9">
    <location>
        <begin position="66"/>
        <end position="91"/>
    </location>
</feature>
<feature type="compositionally biased region" description="Low complexity" evidence="8">
    <location>
        <begin position="168"/>
        <end position="177"/>
    </location>
</feature>
<feature type="transmembrane region" description="Helical" evidence="9">
    <location>
        <begin position="111"/>
        <end position="139"/>
    </location>
</feature>
<comment type="caution">
    <text evidence="12">The sequence shown here is derived from an EMBL/GenBank/DDBJ whole genome shotgun (WGS) entry which is preliminary data.</text>
</comment>
<dbReference type="EMBL" id="CAJOBF010003724">
    <property type="protein sequence ID" value="CAF4105649.1"/>
    <property type="molecule type" value="Genomic_DNA"/>
</dbReference>
<feature type="compositionally biased region" description="Polar residues" evidence="8">
    <location>
        <begin position="178"/>
        <end position="190"/>
    </location>
</feature>
<dbReference type="EMBL" id="CAJNRE010010602">
    <property type="protein sequence ID" value="CAF2094011.1"/>
    <property type="molecule type" value="Genomic_DNA"/>
</dbReference>
<comment type="subcellular location">
    <subcellularLocation>
        <location evidence="2">Cytoplasm</location>
    </subcellularLocation>
    <subcellularLocation>
        <location evidence="1">Membrane</location>
        <topology evidence="1">Multi-pass membrane protein</topology>
    </subcellularLocation>
</comment>
<dbReference type="OrthoDB" id="10016951at2759"/>
<dbReference type="AlphaFoldDB" id="A0A816T6P6"/>
<evidence type="ECO:0000313" key="12">
    <source>
        <dbReference type="EMBL" id="CAF2094011.1"/>
    </source>
</evidence>
<dbReference type="EMBL" id="CAJOBH010004739">
    <property type="protein sequence ID" value="CAF4001150.1"/>
    <property type="molecule type" value="Genomic_DNA"/>
</dbReference>
<dbReference type="GO" id="GO:0016020">
    <property type="term" value="C:membrane"/>
    <property type="evidence" value="ECO:0007669"/>
    <property type="project" value="UniProtKB-SubCell"/>
</dbReference>